<evidence type="ECO:0000313" key="3">
    <source>
        <dbReference type="EMBL" id="KLT40756.1"/>
    </source>
</evidence>
<feature type="compositionally biased region" description="Low complexity" evidence="1">
    <location>
        <begin position="123"/>
        <end position="136"/>
    </location>
</feature>
<dbReference type="CDD" id="cd14810">
    <property type="entry name" value="bZIP_u1"/>
    <property type="match status" value="1"/>
</dbReference>
<organism evidence="3 4">
    <name type="scientific">Cutaneotrichosporon oleaginosum</name>
    <dbReference type="NCBI Taxonomy" id="879819"/>
    <lineage>
        <taxon>Eukaryota</taxon>
        <taxon>Fungi</taxon>
        <taxon>Dikarya</taxon>
        <taxon>Basidiomycota</taxon>
        <taxon>Agaricomycotina</taxon>
        <taxon>Tremellomycetes</taxon>
        <taxon>Trichosporonales</taxon>
        <taxon>Trichosporonaceae</taxon>
        <taxon>Cutaneotrichosporon</taxon>
    </lineage>
</organism>
<dbReference type="Gene3D" id="1.20.5.170">
    <property type="match status" value="1"/>
</dbReference>
<feature type="compositionally biased region" description="Polar residues" evidence="1">
    <location>
        <begin position="105"/>
        <end position="114"/>
    </location>
</feature>
<feature type="compositionally biased region" description="Acidic residues" evidence="1">
    <location>
        <begin position="139"/>
        <end position="148"/>
    </location>
</feature>
<dbReference type="EMBL" id="KQ087229">
    <property type="protein sequence ID" value="KLT40756.1"/>
    <property type="molecule type" value="Genomic_DNA"/>
</dbReference>
<keyword evidence="4" id="KW-1185">Reference proteome</keyword>
<gene>
    <name evidence="3" type="ORF">CC85DRAFT_142770</name>
</gene>
<dbReference type="RefSeq" id="XP_018277247.1">
    <property type="nucleotide sequence ID" value="XM_018419531.1"/>
</dbReference>
<dbReference type="InterPro" id="IPR046347">
    <property type="entry name" value="bZIP_sf"/>
</dbReference>
<evidence type="ECO:0000313" key="4">
    <source>
        <dbReference type="Proteomes" id="UP000053611"/>
    </source>
</evidence>
<accession>A0A0J0XI27</accession>
<dbReference type="InterPro" id="IPR004827">
    <property type="entry name" value="bZIP"/>
</dbReference>
<evidence type="ECO:0000259" key="2">
    <source>
        <dbReference type="PROSITE" id="PS50217"/>
    </source>
</evidence>
<dbReference type="OrthoDB" id="5571888at2759"/>
<dbReference type="Proteomes" id="UP000053611">
    <property type="component" value="Unassembled WGS sequence"/>
</dbReference>
<name>A0A0J0XI27_9TREE</name>
<dbReference type="STRING" id="879819.A0A0J0XI27"/>
<sequence length="253" mass="27974">MPHADYNQAQNMATWYLYQQPSLLPNMNNMNNQDWMLGLGGGSGSSNNSVSSTTTNQCTATAPTAGTDLFPTWPPAQPAQNQYWMNMNMYGGSIAPSLLGAHGSLSGTPNTTPSLDMVDKLVASPSPLGGSPPHSAADSDAEGEVDPDADTRSNHSHHSHDSHEHEEGVERDGMIWGMKVDEYRSLSARERKRVRNRISARTFRAKRKEHLSSLESTLGAKDLEIKIAHDEMLRLRRQVTELQRRLAKYEPAY</sequence>
<feature type="region of interest" description="Disordered" evidence="1">
    <location>
        <begin position="105"/>
        <end position="173"/>
    </location>
</feature>
<dbReference type="GO" id="GO:0003700">
    <property type="term" value="F:DNA-binding transcription factor activity"/>
    <property type="evidence" value="ECO:0007669"/>
    <property type="project" value="InterPro"/>
</dbReference>
<dbReference type="PROSITE" id="PS00036">
    <property type="entry name" value="BZIP_BASIC"/>
    <property type="match status" value="1"/>
</dbReference>
<dbReference type="SUPFAM" id="SSF57959">
    <property type="entry name" value="Leucine zipper domain"/>
    <property type="match status" value="1"/>
</dbReference>
<reference evidence="3 4" key="1">
    <citation type="submission" date="2015-03" db="EMBL/GenBank/DDBJ databases">
        <title>Genomics and transcriptomics of the oil-accumulating basidiomycete yeast T. oleaginosus allow insights into substrate utilization and the diverse evolutionary trajectories of mating systems in fungi.</title>
        <authorList>
            <consortium name="DOE Joint Genome Institute"/>
            <person name="Kourist R."/>
            <person name="Kracht O."/>
            <person name="Bracharz F."/>
            <person name="Lipzen A."/>
            <person name="Nolan M."/>
            <person name="Ohm R."/>
            <person name="Grigoriev I."/>
            <person name="Sun S."/>
            <person name="Heitman J."/>
            <person name="Bruck T."/>
            <person name="Nowrousian M."/>
        </authorList>
    </citation>
    <scope>NUCLEOTIDE SEQUENCE [LARGE SCALE GENOMIC DNA]</scope>
    <source>
        <strain evidence="3 4">IBC0246</strain>
    </source>
</reference>
<proteinExistence type="predicted"/>
<dbReference type="GeneID" id="28980134"/>
<evidence type="ECO:0000256" key="1">
    <source>
        <dbReference type="SAM" id="MobiDB-lite"/>
    </source>
</evidence>
<feature type="compositionally biased region" description="Basic and acidic residues" evidence="1">
    <location>
        <begin position="149"/>
        <end position="173"/>
    </location>
</feature>
<feature type="domain" description="BZIP" evidence="2">
    <location>
        <begin position="189"/>
        <end position="249"/>
    </location>
</feature>
<dbReference type="AlphaFoldDB" id="A0A0J0XI27"/>
<dbReference type="PROSITE" id="PS50217">
    <property type="entry name" value="BZIP"/>
    <property type="match status" value="1"/>
</dbReference>
<protein>
    <recommendedName>
        <fullName evidence="2">BZIP domain-containing protein</fullName>
    </recommendedName>
</protein>